<evidence type="ECO:0000259" key="6">
    <source>
        <dbReference type="PROSITE" id="PS51635"/>
    </source>
</evidence>
<feature type="short sequence motif" description="GXGXXG" evidence="4">
    <location>
        <begin position="42"/>
        <end position="47"/>
    </location>
</feature>
<feature type="active site" description="Nucleophile" evidence="4">
    <location>
        <position position="71"/>
    </location>
</feature>
<feature type="domain" description="PNPLA" evidence="6">
    <location>
        <begin position="38"/>
        <end position="228"/>
    </location>
</feature>
<organism evidence="7 8">
    <name type="scientific">Neolewinella antarctica</name>
    <dbReference type="NCBI Taxonomy" id="442734"/>
    <lineage>
        <taxon>Bacteria</taxon>
        <taxon>Pseudomonadati</taxon>
        <taxon>Bacteroidota</taxon>
        <taxon>Saprospiria</taxon>
        <taxon>Saprospirales</taxon>
        <taxon>Lewinellaceae</taxon>
        <taxon>Neolewinella</taxon>
    </lineage>
</organism>
<dbReference type="Proteomes" id="UP000770785">
    <property type="component" value="Unassembled WGS sequence"/>
</dbReference>
<evidence type="ECO:0000256" key="4">
    <source>
        <dbReference type="PROSITE-ProRule" id="PRU01161"/>
    </source>
</evidence>
<feature type="short sequence motif" description="GXSXG" evidence="4">
    <location>
        <begin position="69"/>
        <end position="73"/>
    </location>
</feature>
<dbReference type="SUPFAM" id="SSF52151">
    <property type="entry name" value="FabD/lysophospholipase-like"/>
    <property type="match status" value="1"/>
</dbReference>
<keyword evidence="2 4" id="KW-0442">Lipid degradation</keyword>
<dbReference type="InterPro" id="IPR002641">
    <property type="entry name" value="PNPLA_dom"/>
</dbReference>
<feature type="signal peptide" evidence="5">
    <location>
        <begin position="1"/>
        <end position="29"/>
    </location>
</feature>
<dbReference type="Pfam" id="PF01734">
    <property type="entry name" value="Patatin"/>
    <property type="match status" value="1"/>
</dbReference>
<evidence type="ECO:0000256" key="2">
    <source>
        <dbReference type="ARBA" id="ARBA00022963"/>
    </source>
</evidence>
<evidence type="ECO:0000256" key="3">
    <source>
        <dbReference type="ARBA" id="ARBA00023098"/>
    </source>
</evidence>
<keyword evidence="5" id="KW-0732">Signal</keyword>
<feature type="short sequence motif" description="DGA/G" evidence="4">
    <location>
        <begin position="215"/>
        <end position="217"/>
    </location>
</feature>
<dbReference type="CDD" id="cd07205">
    <property type="entry name" value="Pat_PNPLA6_PNPLA7_NTE1_like"/>
    <property type="match status" value="1"/>
</dbReference>
<dbReference type="PANTHER" id="PTHR14226:SF29">
    <property type="entry name" value="NEUROPATHY TARGET ESTERASE SWS"/>
    <property type="match status" value="1"/>
</dbReference>
<feature type="active site" description="Proton acceptor" evidence="4">
    <location>
        <position position="215"/>
    </location>
</feature>
<proteinExistence type="predicted"/>
<evidence type="ECO:0000256" key="5">
    <source>
        <dbReference type="SAM" id="SignalP"/>
    </source>
</evidence>
<feature type="chain" id="PRO_5045539230" evidence="5">
    <location>
        <begin position="30"/>
        <end position="745"/>
    </location>
</feature>
<dbReference type="InterPro" id="IPR050301">
    <property type="entry name" value="NTE"/>
</dbReference>
<dbReference type="InterPro" id="IPR016035">
    <property type="entry name" value="Acyl_Trfase/lysoPLipase"/>
</dbReference>
<protein>
    <submittedName>
        <fullName evidence="7">NTE family protein</fullName>
    </submittedName>
</protein>
<keyword evidence="1 4" id="KW-0378">Hydrolase</keyword>
<reference evidence="7 8" key="1">
    <citation type="submission" date="2020-03" db="EMBL/GenBank/DDBJ databases">
        <title>Genomic Encyclopedia of Type Strains, Phase IV (KMG-IV): sequencing the most valuable type-strain genomes for metagenomic binning, comparative biology and taxonomic classification.</title>
        <authorList>
            <person name="Goeker M."/>
        </authorList>
    </citation>
    <scope>NUCLEOTIDE SEQUENCE [LARGE SCALE GENOMIC DNA]</scope>
    <source>
        <strain evidence="7 8">DSM 105096</strain>
    </source>
</reference>
<comment type="caution">
    <text evidence="7">The sequence shown here is derived from an EMBL/GenBank/DDBJ whole genome shotgun (WGS) entry which is preliminary data.</text>
</comment>
<dbReference type="PANTHER" id="PTHR14226">
    <property type="entry name" value="NEUROPATHY TARGET ESTERASE/SWISS CHEESE D.MELANOGASTER"/>
    <property type="match status" value="1"/>
</dbReference>
<evidence type="ECO:0000256" key="1">
    <source>
        <dbReference type="ARBA" id="ARBA00022801"/>
    </source>
</evidence>
<dbReference type="EMBL" id="JAATJH010000005">
    <property type="protein sequence ID" value="NJC27491.1"/>
    <property type="molecule type" value="Genomic_DNA"/>
</dbReference>
<dbReference type="Gene3D" id="2.40.160.50">
    <property type="entry name" value="membrane protein fhac: a member of the omp85/tpsb transporter family"/>
    <property type="match status" value="1"/>
</dbReference>
<name>A0ABX0XDV1_9BACT</name>
<dbReference type="RefSeq" id="WP_168038640.1">
    <property type="nucleotide sequence ID" value="NZ_JAATJH010000005.1"/>
</dbReference>
<keyword evidence="3 4" id="KW-0443">Lipid metabolism</keyword>
<dbReference type="InterPro" id="IPR043864">
    <property type="entry name" value="Omp85-like_dom"/>
</dbReference>
<evidence type="ECO:0000313" key="8">
    <source>
        <dbReference type="Proteomes" id="UP000770785"/>
    </source>
</evidence>
<dbReference type="PROSITE" id="PS51635">
    <property type="entry name" value="PNPLA"/>
    <property type="match status" value="1"/>
</dbReference>
<accession>A0ABX0XDV1</accession>
<keyword evidence="8" id="KW-1185">Reference proteome</keyword>
<dbReference type="Gene3D" id="3.40.1090.10">
    <property type="entry name" value="Cytosolic phospholipase A2 catalytic domain"/>
    <property type="match status" value="2"/>
</dbReference>
<dbReference type="Pfam" id="PF19143">
    <property type="entry name" value="Omp85_2"/>
    <property type="match status" value="1"/>
</dbReference>
<evidence type="ECO:0000313" key="7">
    <source>
        <dbReference type="EMBL" id="NJC27491.1"/>
    </source>
</evidence>
<sequence length="745" mass="82936">MTQQPRLLPQLHRIYVSALCLLFSLTSIAAQEDYKVGLVLSGGGARGYAHIGALQVLEEAGVRIDYIGGTSMGSIVGGLYAAGYSADTLEVMLRETDIMAELQDAISRENRTIYEKLYNEHYLLNVSLKNFALQLPAALSDGQRIRDLFTHWTAGVHGIRDFSKLPIPFLCIGTNIETGEAIVIENGLLPDAMRASAALPGVLSPHKMNGYVMTDGGVSNNYPAEEIKNKGMDFVIGLTVEQDPYAAADINSLDKLLLQIAFFQATKRNLEQYEITDIDIKPDLGEYTQLSFDAVEDLIEAGRKAATAQLDTLRAIAALQRERPAKQETSIPKSLNAPVVEISGNNDLSRGQVLSFFEGNLPGKLSWVDFRKYVVALFATGRYTHIDYDFEPIEGSEDEVKLSIRLEESNDFGQQLRLGLHYDQVYRANILFGLTFADFLVNNSLATVDLVGGNRFRYRADYRVNRINGMAFGLRSQLHFADVAFDLDEPMTTDGLVFDQLDFRFSDISAELYWDIRQTSNSFTGIAAEFKYYGTLSDQVSSTGGSREFPLMRDLYFVPRAYLLYDKLDSQNFPMRGFSIDAEARLARNLTDPDFQRNDWAANFDLETKFLFPVSSNFSAGFYGTVGFFADKSSLPFRYYLGSNNANLMNNFKAFPSLELGRASGNNLLMGQLFGRLKLGSHHFTAAAHVARLGFDEDLPTSVDRELLAAARVTYGFSSPLGPIELTFAQGNEGGQLYFNLGYWF</sequence>
<gene>
    <name evidence="7" type="ORF">GGR27_003008</name>
</gene>